<dbReference type="PANTHER" id="PTHR10859">
    <property type="entry name" value="GLYCOSYL TRANSFERASE"/>
    <property type="match status" value="1"/>
</dbReference>
<feature type="transmembrane region" description="Helical" evidence="7">
    <location>
        <begin position="491"/>
        <end position="509"/>
    </location>
</feature>
<keyword evidence="7" id="KW-1133">Transmembrane helix</keyword>
<dbReference type="InterPro" id="IPR029044">
    <property type="entry name" value="Nucleotide-diphossugar_trans"/>
</dbReference>
<protein>
    <submittedName>
        <fullName evidence="9">Glycosyltransferase family 2 protein</fullName>
    </submittedName>
</protein>
<evidence type="ECO:0000256" key="2">
    <source>
        <dbReference type="ARBA" id="ARBA00022475"/>
    </source>
</evidence>
<evidence type="ECO:0000256" key="1">
    <source>
        <dbReference type="ARBA" id="ARBA00004533"/>
    </source>
</evidence>
<sequence length="595" mass="67999">MVADALSMTNNASTFRPCIIIPIYNHGETIKQVIDDLSSLNLRVIIVDDGSDLTTQYALKKLVSQFKSVSVTRFDKNKGKGAALIRALSQAYIEGFSHALQVDADKQHHLPDAVKLLKKAEETPDALVTGVPIYDNDVPRLRFYARYLTHFWVWLETLSFEIQDSMIGFRVYPVKSAMNVIRQCRLPHRMAFDTEIMVRLFWEGVPVYSIPTPISYPKQGKSHFKMFWDNVGLTIMHTRLVCGMLARLPKRIIGKNKVKRSTHWSSFKEQGGWLALTLTFWTYRLLGERGLRGLLYPVISYYYLISSNARKVSSTFLQQAFAYKSASEPTPVALTKSRHSFLHFMRFGDQFIDKVAIWTGKISKDNIVMHNADSFVHGLEHDKGCILVSSHYGNNDVCRAITQGKYARKFNVLVHSENAVKFNQFLAKLNPDTQINLIEVNTIDMTVAISLKAKVDAGEVIIVAGDRVPITGSERVLTCDFLGKPASFPQGAYLLGLLLECPIFLLFCAKDYKQKKYHMTFNKIFDGEKIPRKARKATIDMHCRHYVKQLEKHVLQDPLQWFNFFDFWKSNRVESKYPEKNHKGCSVNTTDRKGN</sequence>
<dbReference type="GO" id="GO:0016746">
    <property type="term" value="F:acyltransferase activity"/>
    <property type="evidence" value="ECO:0007669"/>
    <property type="project" value="UniProtKB-KW"/>
</dbReference>
<dbReference type="GO" id="GO:0005886">
    <property type="term" value="C:plasma membrane"/>
    <property type="evidence" value="ECO:0007669"/>
    <property type="project" value="UniProtKB-SubCell"/>
</dbReference>
<keyword evidence="4 9" id="KW-0808">Transferase</keyword>
<proteinExistence type="predicted"/>
<evidence type="ECO:0000313" key="10">
    <source>
        <dbReference type="Proteomes" id="UP000257039"/>
    </source>
</evidence>
<keyword evidence="3" id="KW-0997">Cell inner membrane</keyword>
<evidence type="ECO:0000256" key="4">
    <source>
        <dbReference type="ARBA" id="ARBA00022679"/>
    </source>
</evidence>
<keyword evidence="6" id="KW-0012">Acyltransferase</keyword>
<evidence type="ECO:0000259" key="8">
    <source>
        <dbReference type="Pfam" id="PF00535"/>
    </source>
</evidence>
<dbReference type="CDD" id="cd04179">
    <property type="entry name" value="DPM_DPG-synthase_like"/>
    <property type="match status" value="1"/>
</dbReference>
<keyword evidence="7" id="KW-0812">Transmembrane</keyword>
<accession>A0A4V1IP18</accession>
<keyword evidence="10" id="KW-1185">Reference proteome</keyword>
<reference evidence="9 10" key="1">
    <citation type="submission" date="2017-04" db="EMBL/GenBank/DDBJ databases">
        <title>Draft genome sequence of Zooshikella ganghwensis VG4 isolated from Red Sea sediments.</title>
        <authorList>
            <person name="Rehman Z."/>
            <person name="Alam I."/>
            <person name="Kamau A."/>
            <person name="Bajic V."/>
            <person name="Leiknes T."/>
        </authorList>
    </citation>
    <scope>NUCLEOTIDE SEQUENCE [LARGE SCALE GENOMIC DNA]</scope>
    <source>
        <strain evidence="9 10">VG4</strain>
    </source>
</reference>
<dbReference type="EMBL" id="NDXW01000001">
    <property type="protein sequence ID" value="RDH45681.1"/>
    <property type="molecule type" value="Genomic_DNA"/>
</dbReference>
<dbReference type="RefSeq" id="WP_094788610.1">
    <property type="nucleotide sequence ID" value="NZ_NDXW01000001.1"/>
</dbReference>
<dbReference type="InterPro" id="IPR004960">
    <property type="entry name" value="LipA_acyltrans"/>
</dbReference>
<dbReference type="GO" id="GO:0006487">
    <property type="term" value="P:protein N-linked glycosylation"/>
    <property type="evidence" value="ECO:0007669"/>
    <property type="project" value="TreeGrafter"/>
</dbReference>
<dbReference type="InterPro" id="IPR001173">
    <property type="entry name" value="Glyco_trans_2-like"/>
</dbReference>
<evidence type="ECO:0000313" key="9">
    <source>
        <dbReference type="EMBL" id="RDH45681.1"/>
    </source>
</evidence>
<gene>
    <name evidence="9" type="ORF">B9G39_20730</name>
</gene>
<organism evidence="9 10">
    <name type="scientific">Zooshikella ganghwensis</name>
    <dbReference type="NCBI Taxonomy" id="202772"/>
    <lineage>
        <taxon>Bacteria</taxon>
        <taxon>Pseudomonadati</taxon>
        <taxon>Pseudomonadota</taxon>
        <taxon>Gammaproteobacteria</taxon>
        <taxon>Oceanospirillales</taxon>
        <taxon>Zooshikellaceae</taxon>
        <taxon>Zooshikella</taxon>
    </lineage>
</organism>
<dbReference type="AlphaFoldDB" id="A0A4V1IP18"/>
<dbReference type="GO" id="GO:0009247">
    <property type="term" value="P:glycolipid biosynthetic process"/>
    <property type="evidence" value="ECO:0007669"/>
    <property type="project" value="UniProtKB-ARBA"/>
</dbReference>
<keyword evidence="5 7" id="KW-0472">Membrane</keyword>
<feature type="domain" description="Glycosyltransferase 2-like" evidence="8">
    <location>
        <begin position="18"/>
        <end position="146"/>
    </location>
</feature>
<dbReference type="Proteomes" id="UP000257039">
    <property type="component" value="Unassembled WGS sequence"/>
</dbReference>
<name>A0A4V1IP18_9GAMM</name>
<evidence type="ECO:0000256" key="3">
    <source>
        <dbReference type="ARBA" id="ARBA00022519"/>
    </source>
</evidence>
<comment type="caution">
    <text evidence="9">The sequence shown here is derived from an EMBL/GenBank/DDBJ whole genome shotgun (WGS) entry which is preliminary data.</text>
</comment>
<comment type="subcellular location">
    <subcellularLocation>
        <location evidence="1">Cell inner membrane</location>
    </subcellularLocation>
</comment>
<evidence type="ECO:0000256" key="5">
    <source>
        <dbReference type="ARBA" id="ARBA00023136"/>
    </source>
</evidence>
<dbReference type="SUPFAM" id="SSF53448">
    <property type="entry name" value="Nucleotide-diphospho-sugar transferases"/>
    <property type="match status" value="1"/>
</dbReference>
<dbReference type="CDD" id="cd07984">
    <property type="entry name" value="LPLAT_LABLAT-like"/>
    <property type="match status" value="1"/>
</dbReference>
<evidence type="ECO:0000256" key="6">
    <source>
        <dbReference type="ARBA" id="ARBA00023315"/>
    </source>
</evidence>
<dbReference type="Pfam" id="PF03279">
    <property type="entry name" value="Lip_A_acyltrans"/>
    <property type="match status" value="1"/>
</dbReference>
<keyword evidence="2" id="KW-1003">Cell membrane</keyword>
<dbReference type="Pfam" id="PF00535">
    <property type="entry name" value="Glycos_transf_2"/>
    <property type="match status" value="1"/>
</dbReference>
<evidence type="ECO:0000256" key="7">
    <source>
        <dbReference type="SAM" id="Phobius"/>
    </source>
</evidence>
<dbReference type="Gene3D" id="3.90.550.10">
    <property type="entry name" value="Spore Coat Polysaccharide Biosynthesis Protein SpsA, Chain A"/>
    <property type="match status" value="1"/>
</dbReference>
<dbReference type="PANTHER" id="PTHR10859:SF91">
    <property type="entry name" value="DOLICHYL-PHOSPHATE BETA-GLUCOSYLTRANSFERASE"/>
    <property type="match status" value="1"/>
</dbReference>